<name>A0A4Y7U0M5_COPMI</name>
<protein>
    <submittedName>
        <fullName evidence="1">Uncharacterized protein</fullName>
    </submittedName>
</protein>
<organism evidence="1 2">
    <name type="scientific">Coprinellus micaceus</name>
    <name type="common">Glistening ink-cap mushroom</name>
    <name type="synonym">Coprinus micaceus</name>
    <dbReference type="NCBI Taxonomy" id="71717"/>
    <lineage>
        <taxon>Eukaryota</taxon>
        <taxon>Fungi</taxon>
        <taxon>Dikarya</taxon>
        <taxon>Basidiomycota</taxon>
        <taxon>Agaricomycotina</taxon>
        <taxon>Agaricomycetes</taxon>
        <taxon>Agaricomycetidae</taxon>
        <taxon>Agaricales</taxon>
        <taxon>Agaricineae</taxon>
        <taxon>Psathyrellaceae</taxon>
        <taxon>Coprinellus</taxon>
    </lineage>
</organism>
<keyword evidence="2" id="KW-1185">Reference proteome</keyword>
<evidence type="ECO:0000313" key="2">
    <source>
        <dbReference type="Proteomes" id="UP000298030"/>
    </source>
</evidence>
<evidence type="ECO:0000313" key="1">
    <source>
        <dbReference type="EMBL" id="TEB39811.1"/>
    </source>
</evidence>
<dbReference type="Proteomes" id="UP000298030">
    <property type="component" value="Unassembled WGS sequence"/>
</dbReference>
<reference evidence="1 2" key="1">
    <citation type="journal article" date="2019" name="Nat. Ecol. Evol.">
        <title>Megaphylogeny resolves global patterns of mushroom evolution.</title>
        <authorList>
            <person name="Varga T."/>
            <person name="Krizsan K."/>
            <person name="Foldi C."/>
            <person name="Dima B."/>
            <person name="Sanchez-Garcia M."/>
            <person name="Sanchez-Ramirez S."/>
            <person name="Szollosi G.J."/>
            <person name="Szarkandi J.G."/>
            <person name="Papp V."/>
            <person name="Albert L."/>
            <person name="Andreopoulos W."/>
            <person name="Angelini C."/>
            <person name="Antonin V."/>
            <person name="Barry K.W."/>
            <person name="Bougher N.L."/>
            <person name="Buchanan P."/>
            <person name="Buyck B."/>
            <person name="Bense V."/>
            <person name="Catcheside P."/>
            <person name="Chovatia M."/>
            <person name="Cooper J."/>
            <person name="Damon W."/>
            <person name="Desjardin D."/>
            <person name="Finy P."/>
            <person name="Geml J."/>
            <person name="Haridas S."/>
            <person name="Hughes K."/>
            <person name="Justo A."/>
            <person name="Karasinski D."/>
            <person name="Kautmanova I."/>
            <person name="Kiss B."/>
            <person name="Kocsube S."/>
            <person name="Kotiranta H."/>
            <person name="LaButti K.M."/>
            <person name="Lechner B.E."/>
            <person name="Liimatainen K."/>
            <person name="Lipzen A."/>
            <person name="Lukacs Z."/>
            <person name="Mihaltcheva S."/>
            <person name="Morgado L.N."/>
            <person name="Niskanen T."/>
            <person name="Noordeloos M.E."/>
            <person name="Ohm R.A."/>
            <person name="Ortiz-Santana B."/>
            <person name="Ovrebo C."/>
            <person name="Racz N."/>
            <person name="Riley R."/>
            <person name="Savchenko A."/>
            <person name="Shiryaev A."/>
            <person name="Soop K."/>
            <person name="Spirin V."/>
            <person name="Szebenyi C."/>
            <person name="Tomsovsky M."/>
            <person name="Tulloss R.E."/>
            <person name="Uehling J."/>
            <person name="Grigoriev I.V."/>
            <person name="Vagvolgyi C."/>
            <person name="Papp T."/>
            <person name="Martin F.M."/>
            <person name="Miettinen O."/>
            <person name="Hibbett D.S."/>
            <person name="Nagy L.G."/>
        </authorList>
    </citation>
    <scope>NUCLEOTIDE SEQUENCE [LARGE SCALE GENOMIC DNA]</scope>
    <source>
        <strain evidence="1 2">FP101781</strain>
    </source>
</reference>
<accession>A0A4Y7U0M5</accession>
<sequence>MMERCQERERNYNCFSSKLLDRVTAIRLSNVHAHRWPVRCPELDAMHTRNEVYYKWLVRFVRVLEAVTDLISCRHFPTHRSKPKQPPALRSGG</sequence>
<proteinExistence type="predicted"/>
<gene>
    <name evidence="1" type="ORF">FA13DRAFT_1724032</name>
</gene>
<dbReference type="EMBL" id="QPFP01000001">
    <property type="protein sequence ID" value="TEB39811.1"/>
    <property type="molecule type" value="Genomic_DNA"/>
</dbReference>
<comment type="caution">
    <text evidence="1">The sequence shown here is derived from an EMBL/GenBank/DDBJ whole genome shotgun (WGS) entry which is preliminary data.</text>
</comment>
<dbReference type="AlphaFoldDB" id="A0A4Y7U0M5"/>